<evidence type="ECO:0000256" key="12">
    <source>
        <dbReference type="ARBA" id="ARBA00023027"/>
    </source>
</evidence>
<evidence type="ECO:0000256" key="9">
    <source>
        <dbReference type="ARBA" id="ARBA00022967"/>
    </source>
</evidence>
<comment type="similarity">
    <text evidence="3 14">Belongs to the complex I 51 kDa subunit family.</text>
</comment>
<feature type="domain" description="NADH-ubiquinone oxidoreductase 51kDa subunit iron-sulphur binding" evidence="15">
    <location>
        <begin position="361"/>
        <end position="406"/>
    </location>
</feature>
<evidence type="ECO:0000256" key="11">
    <source>
        <dbReference type="ARBA" id="ARBA00023014"/>
    </source>
</evidence>
<dbReference type="Gene3D" id="3.40.50.11540">
    <property type="entry name" value="NADH-ubiquinone oxidoreductase 51kDa subunit"/>
    <property type="match status" value="1"/>
</dbReference>
<dbReference type="GO" id="GO:0045333">
    <property type="term" value="P:cellular respiration"/>
    <property type="evidence" value="ECO:0007669"/>
    <property type="project" value="TreeGrafter"/>
</dbReference>
<proteinExistence type="inferred from homology"/>
<dbReference type="InterPro" id="IPR011538">
    <property type="entry name" value="Nuo51_FMN-bd"/>
</dbReference>
<dbReference type="Pfam" id="PF10531">
    <property type="entry name" value="SLBB"/>
    <property type="match status" value="1"/>
</dbReference>
<evidence type="ECO:0000256" key="5">
    <source>
        <dbReference type="ARBA" id="ARBA00022630"/>
    </source>
</evidence>
<dbReference type="InterPro" id="IPR001949">
    <property type="entry name" value="NADH-UbQ_OxRdtase_51kDa_CS"/>
</dbReference>
<dbReference type="InterPro" id="IPR037207">
    <property type="entry name" value="Nuop51_4Fe4S-bd_sf"/>
</dbReference>
<keyword evidence="12 14" id="KW-0520">NAD</keyword>
<comment type="cofactor">
    <cofactor evidence="2 14">
        <name>[4Fe-4S] cluster</name>
        <dbReference type="ChEBI" id="CHEBI:49883"/>
    </cofactor>
</comment>
<gene>
    <name evidence="16" type="ordered locus">Rfer_1498</name>
</gene>
<dbReference type="RefSeq" id="WP_011463799.1">
    <property type="nucleotide sequence ID" value="NC_007908.1"/>
</dbReference>
<dbReference type="GO" id="GO:0046872">
    <property type="term" value="F:metal ion binding"/>
    <property type="evidence" value="ECO:0007669"/>
    <property type="project" value="UniProtKB-KW"/>
</dbReference>
<evidence type="ECO:0000256" key="1">
    <source>
        <dbReference type="ARBA" id="ARBA00001917"/>
    </source>
</evidence>
<evidence type="ECO:0000256" key="2">
    <source>
        <dbReference type="ARBA" id="ARBA00001966"/>
    </source>
</evidence>
<evidence type="ECO:0000256" key="8">
    <source>
        <dbReference type="ARBA" id="ARBA00022723"/>
    </source>
</evidence>
<dbReference type="NCBIfam" id="NF010120">
    <property type="entry name" value="PRK13596.1"/>
    <property type="match status" value="1"/>
</dbReference>
<keyword evidence="8 14" id="KW-0479">Metal-binding</keyword>
<reference evidence="17" key="1">
    <citation type="submission" date="2006-02" db="EMBL/GenBank/DDBJ databases">
        <title>Complete sequence of chromosome of Rhodoferax ferrireducens DSM 15236.</title>
        <authorList>
            <person name="Copeland A."/>
            <person name="Lucas S."/>
            <person name="Lapidus A."/>
            <person name="Barry K."/>
            <person name="Detter J.C."/>
            <person name="Glavina del Rio T."/>
            <person name="Hammon N."/>
            <person name="Israni S."/>
            <person name="Pitluck S."/>
            <person name="Brettin T."/>
            <person name="Bruce D."/>
            <person name="Han C."/>
            <person name="Tapia R."/>
            <person name="Gilna P."/>
            <person name="Kiss H."/>
            <person name="Schmutz J."/>
            <person name="Larimer F."/>
            <person name="Land M."/>
            <person name="Kyrpides N."/>
            <person name="Ivanova N."/>
            <person name="Richardson P."/>
        </authorList>
    </citation>
    <scope>NUCLEOTIDE SEQUENCE [LARGE SCALE GENOMIC DNA]</scope>
    <source>
        <strain evidence="17">ATCC BAA-621 / DSM 15236 / T118</strain>
    </source>
</reference>
<accession>Q21YC2</accession>
<sequence length="458" mass="49772">MLAEQVLSQFEATGVQTCFHGRHINPQIYADLNGSNWHLKDYESRGGYQALRKILAKNSGVTADDVTASGMTPDQVIAVVKESGLRGRGGAGFPTGLKWSFMPRQYAGQKYLVCNSDEGEPGTCKDREILQFNPHMVIEGMIIAAYAMGIAVGYNYIHGEIFKTYLRFEEAIEEARAAGLLGNNILGSDFSFQLHAAHGYGAYICGEETSLLESLEGKKGQPRYKPPFPASFGLYGKPTTINNTETFAAVPWIIRNGGQAYLACGKPNSGGTKIFSISGDVELPGNYEVPMGTPFSQLLELAGGVRSGRQLKAVIPGGSSSPVLPGSIMMDCTMDYDSIAKAGSMLGSGAVIVLDDSRCMVKSLQRLSYFYMHESCGQCTPCREGTGWLSRVVDRIENGHGHVTDLDLLDNVAENIMGRTICALGDAAAMPVRAMIKHFRPEFEYHVEHKTCMVPLYV</sequence>
<dbReference type="KEGG" id="rfr:Rfer_1498"/>
<dbReference type="SUPFAM" id="SSF142984">
    <property type="entry name" value="Nqo1 middle domain-like"/>
    <property type="match status" value="1"/>
</dbReference>
<name>Q21YC2_ALBFT</name>
<keyword evidence="17" id="KW-1185">Reference proteome</keyword>
<dbReference type="FunFam" id="3.40.50.11540:FF:000001">
    <property type="entry name" value="NADH dehydrogenase [ubiquinone] flavoprotein 1, mitochondrial"/>
    <property type="match status" value="1"/>
</dbReference>
<dbReference type="GO" id="GO:0048038">
    <property type="term" value="F:quinone binding"/>
    <property type="evidence" value="ECO:0007669"/>
    <property type="project" value="UniProtKB-KW"/>
</dbReference>
<dbReference type="STRING" id="338969.Rfer_1498"/>
<keyword evidence="7 14" id="KW-0874">Quinone</keyword>
<dbReference type="InterPro" id="IPR050837">
    <property type="entry name" value="ComplexI_51kDa_subunit"/>
</dbReference>
<evidence type="ECO:0000313" key="16">
    <source>
        <dbReference type="EMBL" id="ABD69231.1"/>
    </source>
</evidence>
<evidence type="ECO:0000256" key="6">
    <source>
        <dbReference type="ARBA" id="ARBA00022643"/>
    </source>
</evidence>
<dbReference type="EMBL" id="CP000267">
    <property type="protein sequence ID" value="ABD69231.1"/>
    <property type="molecule type" value="Genomic_DNA"/>
</dbReference>
<dbReference type="FunFam" id="3.10.20.600:FF:000003">
    <property type="entry name" value="NADH-quinone oxidoreductase subunit F"/>
    <property type="match status" value="1"/>
</dbReference>
<dbReference type="InterPro" id="IPR037225">
    <property type="entry name" value="Nuo51_FMN-bd_sf"/>
</dbReference>
<dbReference type="Pfam" id="PF01512">
    <property type="entry name" value="Complex1_51K"/>
    <property type="match status" value="1"/>
</dbReference>
<dbReference type="HOGENOM" id="CLU_014881_0_1_4"/>
<dbReference type="InterPro" id="IPR019575">
    <property type="entry name" value="Nuop51_4Fe4S-bd"/>
</dbReference>
<keyword evidence="6 14" id="KW-0288">FMN</keyword>
<keyword evidence="9" id="KW-1278">Translocase</keyword>
<evidence type="ECO:0000313" key="17">
    <source>
        <dbReference type="Proteomes" id="UP000008332"/>
    </source>
</evidence>
<evidence type="ECO:0000256" key="13">
    <source>
        <dbReference type="ARBA" id="ARBA00047712"/>
    </source>
</evidence>
<dbReference type="PANTHER" id="PTHR11780">
    <property type="entry name" value="NADH-UBIQUINONE OXIDOREDUCTASE FLAVOPROTEIN 1 NDUFV1"/>
    <property type="match status" value="1"/>
</dbReference>
<dbReference type="InterPro" id="IPR019554">
    <property type="entry name" value="Soluble_ligand-bd"/>
</dbReference>
<dbReference type="AlphaFoldDB" id="Q21YC2"/>
<dbReference type="Gene3D" id="3.10.20.600">
    <property type="match status" value="1"/>
</dbReference>
<dbReference type="InterPro" id="IPR011537">
    <property type="entry name" value="NADH-UbQ_OxRdtase_suF"/>
</dbReference>
<dbReference type="Gene3D" id="1.20.1440.230">
    <property type="entry name" value="NADH-ubiquinone oxidoreductase 51kDa subunit, iron-sulphur binding domain"/>
    <property type="match status" value="1"/>
</dbReference>
<dbReference type="Gene3D" id="6.10.250.1450">
    <property type="match status" value="1"/>
</dbReference>
<evidence type="ECO:0000256" key="10">
    <source>
        <dbReference type="ARBA" id="ARBA00023004"/>
    </source>
</evidence>
<dbReference type="NCBIfam" id="TIGR01959">
    <property type="entry name" value="nuoF_fam"/>
    <property type="match status" value="1"/>
</dbReference>
<dbReference type="eggNOG" id="COG1894">
    <property type="taxonomic scope" value="Bacteria"/>
</dbReference>
<comment type="cofactor">
    <cofactor evidence="1 14">
        <name>FMN</name>
        <dbReference type="ChEBI" id="CHEBI:58210"/>
    </cofactor>
</comment>
<organism evidence="16 17">
    <name type="scientific">Albidiferax ferrireducens (strain ATCC BAA-621 / DSM 15236 / T118)</name>
    <name type="common">Rhodoferax ferrireducens</name>
    <dbReference type="NCBI Taxonomy" id="338969"/>
    <lineage>
        <taxon>Bacteria</taxon>
        <taxon>Pseudomonadati</taxon>
        <taxon>Pseudomonadota</taxon>
        <taxon>Betaproteobacteria</taxon>
        <taxon>Burkholderiales</taxon>
        <taxon>Comamonadaceae</taxon>
        <taxon>Rhodoferax</taxon>
    </lineage>
</organism>
<dbReference type="PROSITE" id="PS00645">
    <property type="entry name" value="COMPLEX1_51K_2"/>
    <property type="match status" value="1"/>
</dbReference>
<dbReference type="OrthoDB" id="9805533at2"/>
<keyword evidence="11 14" id="KW-0411">Iron-sulfur</keyword>
<evidence type="ECO:0000256" key="4">
    <source>
        <dbReference type="ARBA" id="ARBA00022485"/>
    </source>
</evidence>
<dbReference type="PANTHER" id="PTHR11780:SF10">
    <property type="entry name" value="NADH DEHYDROGENASE [UBIQUINONE] FLAVOPROTEIN 1, MITOCHONDRIAL"/>
    <property type="match status" value="1"/>
</dbReference>
<keyword evidence="4 14" id="KW-0004">4Fe-4S</keyword>
<comment type="function">
    <text evidence="14">NDH-1 shuttles electrons from NADH, via FMN and iron-sulfur (Fe-S) centers, to quinones in the respiratory chain.</text>
</comment>
<dbReference type="SUPFAM" id="SSF140490">
    <property type="entry name" value="Nqo1C-terminal domain-like"/>
    <property type="match status" value="1"/>
</dbReference>
<comment type="catalytic activity">
    <reaction evidence="13 14">
        <text>a quinone + NADH + 5 H(+)(in) = a quinol + NAD(+) + 4 H(+)(out)</text>
        <dbReference type="Rhea" id="RHEA:57888"/>
        <dbReference type="ChEBI" id="CHEBI:15378"/>
        <dbReference type="ChEBI" id="CHEBI:24646"/>
        <dbReference type="ChEBI" id="CHEBI:57540"/>
        <dbReference type="ChEBI" id="CHEBI:57945"/>
        <dbReference type="ChEBI" id="CHEBI:132124"/>
    </reaction>
</comment>
<keyword evidence="10 14" id="KW-0408">Iron</keyword>
<dbReference type="FunFam" id="1.20.1440.230:FF:000001">
    <property type="entry name" value="Mitochondrial NADH dehydrogenase flavoprotein 1"/>
    <property type="match status" value="1"/>
</dbReference>
<evidence type="ECO:0000256" key="14">
    <source>
        <dbReference type="RuleBase" id="RU364066"/>
    </source>
</evidence>
<evidence type="ECO:0000259" key="15">
    <source>
        <dbReference type="SMART" id="SM00928"/>
    </source>
</evidence>
<keyword evidence="5 14" id="KW-0285">Flavoprotein</keyword>
<dbReference type="GO" id="GO:0008137">
    <property type="term" value="F:NADH dehydrogenase (ubiquinone) activity"/>
    <property type="evidence" value="ECO:0007669"/>
    <property type="project" value="InterPro"/>
</dbReference>
<dbReference type="Pfam" id="PF10589">
    <property type="entry name" value="NADH_4Fe-4S"/>
    <property type="match status" value="1"/>
</dbReference>
<dbReference type="EC" id="7.1.1.-" evidence="14"/>
<dbReference type="Proteomes" id="UP000008332">
    <property type="component" value="Chromosome"/>
</dbReference>
<evidence type="ECO:0000256" key="3">
    <source>
        <dbReference type="ARBA" id="ARBA00007523"/>
    </source>
</evidence>
<dbReference type="GO" id="GO:0051539">
    <property type="term" value="F:4 iron, 4 sulfur cluster binding"/>
    <property type="evidence" value="ECO:0007669"/>
    <property type="project" value="UniProtKB-UniRule"/>
</dbReference>
<protein>
    <recommendedName>
        <fullName evidence="14">NADH-quinone oxidoreductase subunit F</fullName>
        <ecNumber evidence="14">7.1.1.-</ecNumber>
    </recommendedName>
</protein>
<evidence type="ECO:0000256" key="7">
    <source>
        <dbReference type="ARBA" id="ARBA00022719"/>
    </source>
</evidence>
<dbReference type="GO" id="GO:0051287">
    <property type="term" value="F:NAD binding"/>
    <property type="evidence" value="ECO:0007669"/>
    <property type="project" value="UniProtKB-UniRule"/>
</dbReference>
<keyword evidence="16" id="KW-0560">Oxidoreductase</keyword>
<dbReference type="SMART" id="SM00928">
    <property type="entry name" value="NADH_4Fe-4S"/>
    <property type="match status" value="1"/>
</dbReference>
<dbReference type="GO" id="GO:0010181">
    <property type="term" value="F:FMN binding"/>
    <property type="evidence" value="ECO:0007669"/>
    <property type="project" value="InterPro"/>
</dbReference>
<dbReference type="SUPFAM" id="SSF142019">
    <property type="entry name" value="Nqo1 FMN-binding domain-like"/>
    <property type="match status" value="1"/>
</dbReference>
<dbReference type="GO" id="GO:0003954">
    <property type="term" value="F:NADH dehydrogenase activity"/>
    <property type="evidence" value="ECO:0007669"/>
    <property type="project" value="TreeGrafter"/>
</dbReference>